<dbReference type="PaxDb" id="7165-AGAP000119-PA"/>
<evidence type="ECO:0000256" key="4">
    <source>
        <dbReference type="ARBA" id="ARBA00022490"/>
    </source>
</evidence>
<reference evidence="6" key="4">
    <citation type="journal article" date="2007" name="Genome Biol.">
        <title>Update of the Anopheles gambiae PEST genome assembly.</title>
        <authorList>
            <person name="Sharakhova M.V."/>
            <person name="Hammond M.P."/>
            <person name="Lobo N.F."/>
            <person name="Krzywinski J."/>
            <person name="Unger M.F."/>
            <person name="Hillenmeyer M.E."/>
            <person name="Bruggner R.V."/>
            <person name="Birney E."/>
            <person name="Collins F.H."/>
        </authorList>
    </citation>
    <scope>NUCLEOTIDE SEQUENCE</scope>
    <source>
        <strain evidence="6">PEST</strain>
    </source>
</reference>
<reference evidence="6 7" key="3">
    <citation type="journal article" date="2004" name="Trends Parasitol.">
        <title>The Anopheles gambiae genome: an update.</title>
        <authorList>
            <person name="Mongin E."/>
            <person name="Louis C."/>
            <person name="Holt R.A."/>
            <person name="Birney E."/>
            <person name="Collins F.H."/>
        </authorList>
    </citation>
    <scope>NUCLEOTIDE SEQUENCE</scope>
    <source>
        <strain evidence="6 7">PEST</strain>
    </source>
</reference>
<gene>
    <name evidence="7" type="primary">1272148</name>
    <name evidence="6" type="ORF">AgaP_AGAP000119</name>
</gene>
<dbReference type="EnsemblMetazoa" id="AGAP000119-RA">
    <property type="protein sequence ID" value="AGAP000119-PA"/>
    <property type="gene ID" value="AGAP000119"/>
</dbReference>
<dbReference type="VEuPathDB" id="VectorBase:AGAMI1_013958"/>
<dbReference type="InterPro" id="IPR011990">
    <property type="entry name" value="TPR-like_helical_dom_sf"/>
</dbReference>
<dbReference type="eggNOG" id="KOG3024">
    <property type="taxonomic scope" value="Eukaryota"/>
</dbReference>
<dbReference type="GO" id="GO:0045048">
    <property type="term" value="P:protein insertion into ER membrane"/>
    <property type="evidence" value="ECO:0000318"/>
    <property type="project" value="GO_Central"/>
</dbReference>
<protein>
    <submittedName>
        <fullName evidence="6">AGAP000119-PA</fullName>
    </submittedName>
</protein>
<dbReference type="Pfam" id="PF04190">
    <property type="entry name" value="GET4"/>
    <property type="match status" value="1"/>
</dbReference>
<dbReference type="EMBL" id="AAAB01008846">
    <property type="protein sequence ID" value="EAA06358.4"/>
    <property type="molecule type" value="Genomic_DNA"/>
</dbReference>
<sequence length="326" mass="36922">MEETQEKSHPGKPGSSSRGVSRVLGKLRASVESKNFYEAHQMYRTLYFRYVSQGKYADVLELLYDGALTMLEHEQYSSGADLGLLIIQTLEKAGSTVETPEQWIKRLAELVSKIKPTVVDREALLDRAMKWSGSLVSSPTGHPLMHKLFAQILYREGDLTLARRHFALAKDGVSCGFLLIEISCAKGFPGEVDLFVAHTVLQQLALKEPATAASTFATYCKFHASIACTEPPFAMPLLNFLHFLLALVEQNNRMYATFRALCELYKPSLDRDPSYEKYLQKIGVKFFDGSRYEQRNFMFSDLLQQFFIDLEEDELEEGTTMHGEVD</sequence>
<evidence type="ECO:0000313" key="8">
    <source>
        <dbReference type="Proteomes" id="UP000007062"/>
    </source>
</evidence>
<keyword evidence="3" id="KW-0813">Transport</keyword>
<keyword evidence="8" id="KW-1185">Reference proteome</keyword>
<dbReference type="InterPro" id="IPR007317">
    <property type="entry name" value="GET4"/>
</dbReference>
<dbReference type="PANTHER" id="PTHR12875">
    <property type="entry name" value="GOLGI TO ER TRAFFIC PROTEIN 4 HOMOLOG"/>
    <property type="match status" value="1"/>
</dbReference>
<accession>Q7QER9</accession>
<dbReference type="PANTHER" id="PTHR12875:SF0">
    <property type="entry name" value="GOLGI TO ER TRAFFIC PROTEIN 4 HOMOLOG"/>
    <property type="match status" value="1"/>
</dbReference>
<dbReference type="Proteomes" id="UP000007062">
    <property type="component" value="Chromosome X"/>
</dbReference>
<dbReference type="VEuPathDB" id="VectorBase:AGAP000119"/>
<dbReference type="GO" id="GO:0005829">
    <property type="term" value="C:cytosol"/>
    <property type="evidence" value="ECO:0000318"/>
    <property type="project" value="GO_Central"/>
</dbReference>
<dbReference type="STRING" id="7165.Q7QER9"/>
<dbReference type="FunFam" id="1.25.40.10:FF:000060">
    <property type="entry name" value="Golgi to ER traffic protein 4 homolog"/>
    <property type="match status" value="1"/>
</dbReference>
<reference evidence="6 8" key="1">
    <citation type="journal article" date="2002" name="Science">
        <title>The genome sequence of the malaria mosquito Anopheles gambiae.</title>
        <authorList>
            <person name="Holt R.A."/>
            <person name="Subramanian G.M."/>
            <person name="Halpern A."/>
            <person name="Sutton G.G."/>
            <person name="Charlab R."/>
            <person name="Nusskern D.R."/>
            <person name="Wincker P."/>
            <person name="Clark A.G."/>
            <person name="Ribeiro J.M."/>
            <person name="Wides R."/>
            <person name="Salzberg S.L."/>
            <person name="Loftus B."/>
            <person name="Yandell M."/>
            <person name="Majoros W.H."/>
            <person name="Rusch D.B."/>
            <person name="Lai Z."/>
            <person name="Kraft C.L."/>
            <person name="Abril J.F."/>
            <person name="Anthouard V."/>
            <person name="Arensburger P."/>
            <person name="Atkinson P.W."/>
            <person name="Baden H."/>
            <person name="de Berardinis V."/>
            <person name="Baldwin D."/>
            <person name="Benes V."/>
            <person name="Biedler J."/>
            <person name="Blass C."/>
            <person name="Bolanos R."/>
            <person name="Boscus D."/>
            <person name="Barnstead M."/>
            <person name="Cai S."/>
            <person name="Center A."/>
            <person name="Chaturverdi K."/>
            <person name="Christophides G.K."/>
            <person name="Chrystal M.A."/>
            <person name="Clamp M."/>
            <person name="Cravchik A."/>
            <person name="Curwen V."/>
            <person name="Dana A."/>
            <person name="Delcher A."/>
            <person name="Dew I."/>
            <person name="Evans C.A."/>
            <person name="Flanigan M."/>
            <person name="Grundschober-Freimoser A."/>
            <person name="Friedli L."/>
            <person name="Gu Z."/>
            <person name="Guan P."/>
            <person name="Guigo R."/>
            <person name="Hillenmeyer M.E."/>
            <person name="Hladun S.L."/>
            <person name="Hogan J.R."/>
            <person name="Hong Y.S."/>
            <person name="Hoover J."/>
            <person name="Jaillon O."/>
            <person name="Ke Z."/>
            <person name="Kodira C."/>
            <person name="Kokoza E."/>
            <person name="Koutsos A."/>
            <person name="Letunic I."/>
            <person name="Levitsky A."/>
            <person name="Liang Y."/>
            <person name="Lin J.J."/>
            <person name="Lobo N.F."/>
            <person name="Lopez J.R."/>
            <person name="Malek J.A."/>
            <person name="McIntosh T.C."/>
            <person name="Meister S."/>
            <person name="Miller J."/>
            <person name="Mobarry C."/>
            <person name="Mongin E."/>
            <person name="Murphy S.D."/>
            <person name="O'Brochta D.A."/>
            <person name="Pfannkoch C."/>
            <person name="Qi R."/>
            <person name="Regier M.A."/>
            <person name="Remington K."/>
            <person name="Shao H."/>
            <person name="Sharakhova M.V."/>
            <person name="Sitter C.D."/>
            <person name="Shetty J."/>
            <person name="Smith T.J."/>
            <person name="Strong R."/>
            <person name="Sun J."/>
            <person name="Thomasova D."/>
            <person name="Ton L.Q."/>
            <person name="Topalis P."/>
            <person name="Tu Z."/>
            <person name="Unger M.F."/>
            <person name="Walenz B."/>
            <person name="Wang A."/>
            <person name="Wang J."/>
            <person name="Wang M."/>
            <person name="Wang X."/>
            <person name="Woodford K.J."/>
            <person name="Wortman J.R."/>
            <person name="Wu M."/>
            <person name="Yao A."/>
            <person name="Zdobnov E.M."/>
            <person name="Zhang H."/>
            <person name="Zhao Q."/>
            <person name="Zhao S."/>
            <person name="Zhu S.C."/>
            <person name="Zhimulev I."/>
            <person name="Coluzzi M."/>
            <person name="della Torre A."/>
            <person name="Roth C.W."/>
            <person name="Louis C."/>
            <person name="Kalush F."/>
            <person name="Mural R.J."/>
            <person name="Myers E.W."/>
            <person name="Adams M.D."/>
            <person name="Smith H.O."/>
            <person name="Broder S."/>
            <person name="Gardner M.J."/>
            <person name="Fraser C.M."/>
            <person name="Birney E."/>
            <person name="Bork P."/>
            <person name="Brey P.T."/>
            <person name="Venter J.C."/>
            <person name="Weissenbach J."/>
            <person name="Kafatos F.C."/>
            <person name="Collins F.H."/>
            <person name="Hoffman S.L."/>
        </authorList>
    </citation>
    <scope>NUCLEOTIDE SEQUENCE [LARGE SCALE GENOMIC DNA]</scope>
    <source>
        <strain evidence="6 8">PEST</strain>
    </source>
</reference>
<dbReference type="GO" id="GO:0071818">
    <property type="term" value="C:BAT3 complex"/>
    <property type="evidence" value="ECO:0000318"/>
    <property type="project" value="GO_Central"/>
</dbReference>
<keyword evidence="4" id="KW-0963">Cytoplasm</keyword>
<feature type="compositionally biased region" description="Low complexity" evidence="5">
    <location>
        <begin position="11"/>
        <end position="21"/>
    </location>
</feature>
<organism evidence="6">
    <name type="scientific">Anopheles gambiae</name>
    <name type="common">African malaria mosquito</name>
    <dbReference type="NCBI Taxonomy" id="7165"/>
    <lineage>
        <taxon>Eukaryota</taxon>
        <taxon>Metazoa</taxon>
        <taxon>Ecdysozoa</taxon>
        <taxon>Arthropoda</taxon>
        <taxon>Hexapoda</taxon>
        <taxon>Insecta</taxon>
        <taxon>Pterygota</taxon>
        <taxon>Neoptera</taxon>
        <taxon>Endopterygota</taxon>
        <taxon>Diptera</taxon>
        <taxon>Nematocera</taxon>
        <taxon>Culicoidea</taxon>
        <taxon>Culicidae</taxon>
        <taxon>Anophelinae</taxon>
        <taxon>Anopheles</taxon>
    </lineage>
</organism>
<dbReference type="FunCoup" id="Q7QER9">
    <property type="interactions" value="2177"/>
</dbReference>
<feature type="region of interest" description="Disordered" evidence="5">
    <location>
        <begin position="1"/>
        <end position="21"/>
    </location>
</feature>
<evidence type="ECO:0000313" key="6">
    <source>
        <dbReference type="EMBL" id="EAA06358.4"/>
    </source>
</evidence>
<name>Q7QER9_ANOGA</name>
<evidence type="ECO:0000313" key="7">
    <source>
        <dbReference type="EnsemblMetazoa" id="AGAP000119-PA"/>
    </source>
</evidence>
<dbReference type="OMA" id="LMDMMGM"/>
<reference evidence="6" key="2">
    <citation type="submission" date="2002-03" db="EMBL/GenBank/DDBJ databases">
        <authorList>
            <consortium name="The Anopheles Genome Sequencing Consortium"/>
        </authorList>
    </citation>
    <scope>NUCLEOTIDE SEQUENCE</scope>
    <source>
        <strain evidence="6">PEST</strain>
    </source>
</reference>
<reference evidence="6" key="5">
    <citation type="submission" date="2011-05" db="EMBL/GenBank/DDBJ databases">
        <authorList>
            <consortium name="VectorBase"/>
        </authorList>
    </citation>
    <scope>NUCLEOTIDE SEQUENCE</scope>
    <source>
        <strain evidence="6">PEST</strain>
    </source>
</reference>
<comment type="subcellular location">
    <subcellularLocation>
        <location evidence="1">Cytoplasm</location>
        <location evidence="1">Cytosol</location>
    </subcellularLocation>
</comment>
<reference evidence="7" key="6">
    <citation type="submission" date="2021-01" db="UniProtKB">
        <authorList>
            <consortium name="EnsemblMetazoa"/>
        </authorList>
    </citation>
    <scope>IDENTIFICATION</scope>
    <source>
        <strain evidence="7">PEST</strain>
    </source>
</reference>
<dbReference type="Gene3D" id="1.25.40.10">
    <property type="entry name" value="Tetratricopeptide repeat domain"/>
    <property type="match status" value="1"/>
</dbReference>
<dbReference type="HOGENOM" id="CLU_046061_2_0_1"/>
<evidence type="ECO:0000256" key="2">
    <source>
        <dbReference type="ARBA" id="ARBA00005351"/>
    </source>
</evidence>
<proteinExistence type="inferred from homology"/>
<comment type="similarity">
    <text evidence="2">Belongs to the GET4 family.</text>
</comment>
<evidence type="ECO:0000256" key="3">
    <source>
        <dbReference type="ARBA" id="ARBA00022448"/>
    </source>
</evidence>
<dbReference type="KEGG" id="aga:1272148"/>
<evidence type="ECO:0000256" key="1">
    <source>
        <dbReference type="ARBA" id="ARBA00004514"/>
    </source>
</evidence>
<dbReference type="AlphaFoldDB" id="Q7QER9"/>
<evidence type="ECO:0000256" key="5">
    <source>
        <dbReference type="SAM" id="MobiDB-lite"/>
    </source>
</evidence>